<keyword evidence="12 15" id="KW-0449">Lipoprotein</keyword>
<dbReference type="Gene3D" id="2.50.20.10">
    <property type="entry name" value="Lipoprotein localisation LolA/LolB/LppX"/>
    <property type="match status" value="1"/>
</dbReference>
<evidence type="ECO:0000256" key="2">
    <source>
        <dbReference type="ARBA" id="ARBA00009696"/>
    </source>
</evidence>
<dbReference type="HAMAP" id="MF_00233">
    <property type="entry name" value="LolB"/>
    <property type="match status" value="1"/>
</dbReference>
<dbReference type="CDD" id="cd16326">
    <property type="entry name" value="LolB"/>
    <property type="match status" value="1"/>
</dbReference>
<protein>
    <recommendedName>
        <fullName evidence="4 13">Outer-membrane lipoprotein LolB</fullName>
    </recommendedName>
</protein>
<keyword evidence="16" id="KW-1185">Reference proteome</keyword>
<evidence type="ECO:0000256" key="1">
    <source>
        <dbReference type="ARBA" id="ARBA00004459"/>
    </source>
</evidence>
<comment type="function">
    <text evidence="13">Plays a critical role in the incorporation of lipoproteins in the outer membrane after they are released by the LolA protein.</text>
</comment>
<dbReference type="SUPFAM" id="SSF89392">
    <property type="entry name" value="Prokaryotic lipoproteins and lipoprotein localization factors"/>
    <property type="match status" value="1"/>
</dbReference>
<evidence type="ECO:0000256" key="7">
    <source>
        <dbReference type="ARBA" id="ARBA00022927"/>
    </source>
</evidence>
<evidence type="ECO:0000256" key="12">
    <source>
        <dbReference type="ARBA" id="ARBA00023288"/>
    </source>
</evidence>
<evidence type="ECO:0000256" key="3">
    <source>
        <dbReference type="ARBA" id="ARBA00011245"/>
    </source>
</evidence>
<reference evidence="15" key="1">
    <citation type="submission" date="2021-11" db="EMBL/GenBank/DDBJ databases">
        <authorList>
            <person name="Rodrigo-Torres L."/>
            <person name="Arahal R. D."/>
            <person name="Lucena T."/>
        </authorList>
    </citation>
    <scope>NUCLEOTIDE SEQUENCE</scope>
    <source>
        <strain evidence="15">CECT 7929</strain>
    </source>
</reference>
<keyword evidence="10 13" id="KW-0143">Chaperone</keyword>
<keyword evidence="7 13" id="KW-0653">Protein transport</keyword>
<comment type="subunit">
    <text evidence="3 13">Monomer.</text>
</comment>
<evidence type="ECO:0000313" key="15">
    <source>
        <dbReference type="EMBL" id="CAH0534020.1"/>
    </source>
</evidence>
<dbReference type="EMBL" id="CAKLDI010000001">
    <property type="protein sequence ID" value="CAH0534020.1"/>
    <property type="molecule type" value="Genomic_DNA"/>
</dbReference>
<sequence length="209" mass="23898">MFSTLFSRSSRLLSLALILLVSGCSITPSDQSVNWPEQVQALKQVDNYTVRGKLGYINTQPKEKFSLSLYWRQQQRDYQVRLTDFMGQTRLLLEVEGGTATLIDDDDQTYVGTNAPALIWQLTGLQLPVDTLRDWLKGLPTDADDIVFDDKGRVAQLTKWHQGQHWTLVYHSYQDVVVDGQLYVLPLNLTLSHDTLKIKIAISEWQLDQ</sequence>
<evidence type="ECO:0000256" key="14">
    <source>
        <dbReference type="SAM" id="SignalP"/>
    </source>
</evidence>
<keyword evidence="8 13" id="KW-0472">Membrane</keyword>
<gene>
    <name evidence="13 15" type="primary">lolB</name>
    <name evidence="15" type="ORF">VST7929_01902</name>
</gene>
<feature type="chain" id="PRO_5045114490" description="Outer-membrane lipoprotein LolB" evidence="14">
    <location>
        <begin position="28"/>
        <end position="209"/>
    </location>
</feature>
<evidence type="ECO:0000256" key="10">
    <source>
        <dbReference type="ARBA" id="ARBA00023186"/>
    </source>
</evidence>
<evidence type="ECO:0000256" key="11">
    <source>
        <dbReference type="ARBA" id="ARBA00023237"/>
    </source>
</evidence>
<comment type="caution">
    <text evidence="15">The sequence shown here is derived from an EMBL/GenBank/DDBJ whole genome shotgun (WGS) entry which is preliminary data.</text>
</comment>
<keyword evidence="11 13" id="KW-0998">Cell outer membrane</keyword>
<keyword evidence="5 13" id="KW-0813">Transport</keyword>
<evidence type="ECO:0000256" key="9">
    <source>
        <dbReference type="ARBA" id="ARBA00023139"/>
    </source>
</evidence>
<name>A0ABM8ZUL6_9VIBR</name>
<evidence type="ECO:0000256" key="8">
    <source>
        <dbReference type="ARBA" id="ARBA00023136"/>
    </source>
</evidence>
<evidence type="ECO:0000256" key="13">
    <source>
        <dbReference type="HAMAP-Rule" id="MF_00233"/>
    </source>
</evidence>
<evidence type="ECO:0000313" key="16">
    <source>
        <dbReference type="Proteomes" id="UP000838672"/>
    </source>
</evidence>
<comment type="similarity">
    <text evidence="2 13">Belongs to the LolB family.</text>
</comment>
<feature type="signal peptide" evidence="14">
    <location>
        <begin position="1"/>
        <end position="27"/>
    </location>
</feature>
<dbReference type="NCBIfam" id="TIGR00548">
    <property type="entry name" value="lolB"/>
    <property type="match status" value="1"/>
</dbReference>
<keyword evidence="6 14" id="KW-0732">Signal</keyword>
<accession>A0ABM8ZUL6</accession>
<comment type="subcellular location">
    <subcellularLocation>
        <location evidence="1">Cell outer membrane</location>
        <topology evidence="1">Lipid-anchor</topology>
    </subcellularLocation>
</comment>
<organism evidence="15 16">
    <name type="scientific">Vibrio stylophorae</name>
    <dbReference type="NCBI Taxonomy" id="659351"/>
    <lineage>
        <taxon>Bacteria</taxon>
        <taxon>Pseudomonadati</taxon>
        <taxon>Pseudomonadota</taxon>
        <taxon>Gammaproteobacteria</taxon>
        <taxon>Vibrionales</taxon>
        <taxon>Vibrionaceae</taxon>
        <taxon>Vibrio</taxon>
    </lineage>
</organism>
<keyword evidence="9" id="KW-0564">Palmitate</keyword>
<evidence type="ECO:0000256" key="5">
    <source>
        <dbReference type="ARBA" id="ARBA00022448"/>
    </source>
</evidence>
<proteinExistence type="inferred from homology"/>
<dbReference type="Pfam" id="PF03550">
    <property type="entry name" value="LolB"/>
    <property type="match status" value="1"/>
</dbReference>
<evidence type="ECO:0000256" key="4">
    <source>
        <dbReference type="ARBA" id="ARBA00016202"/>
    </source>
</evidence>
<dbReference type="InterPro" id="IPR004565">
    <property type="entry name" value="OM_lipoprot_LolB"/>
</dbReference>
<dbReference type="Proteomes" id="UP000838672">
    <property type="component" value="Unassembled WGS sequence"/>
</dbReference>
<dbReference type="InterPro" id="IPR029046">
    <property type="entry name" value="LolA/LolB/LppX"/>
</dbReference>
<dbReference type="RefSeq" id="WP_237466429.1">
    <property type="nucleotide sequence ID" value="NZ_CAKLDI010000001.1"/>
</dbReference>
<evidence type="ECO:0000256" key="6">
    <source>
        <dbReference type="ARBA" id="ARBA00022729"/>
    </source>
</evidence>